<dbReference type="AlphaFoldDB" id="A0A8J6A1J3"/>
<keyword evidence="2" id="KW-0547">Nucleotide-binding</keyword>
<name>A0A8J6A1J3_GALPY</name>
<feature type="coiled-coil region" evidence="4">
    <location>
        <begin position="321"/>
        <end position="376"/>
    </location>
</feature>
<dbReference type="PANTHER" id="PTHR10903:SF182">
    <property type="entry name" value="GTPASE IMAP FAMILY MEMBER 4"/>
    <property type="match status" value="1"/>
</dbReference>
<dbReference type="PROSITE" id="PS50096">
    <property type="entry name" value="IQ"/>
    <property type="match status" value="1"/>
</dbReference>
<dbReference type="InterPro" id="IPR045058">
    <property type="entry name" value="GIMA/IAN/Toc"/>
</dbReference>
<organism evidence="7 8">
    <name type="scientific">Galemys pyrenaicus</name>
    <name type="common">Iberian desman</name>
    <name type="synonym">Pyrenean desman</name>
    <dbReference type="NCBI Taxonomy" id="202257"/>
    <lineage>
        <taxon>Eukaryota</taxon>
        <taxon>Metazoa</taxon>
        <taxon>Chordata</taxon>
        <taxon>Craniata</taxon>
        <taxon>Vertebrata</taxon>
        <taxon>Euteleostomi</taxon>
        <taxon>Mammalia</taxon>
        <taxon>Eutheria</taxon>
        <taxon>Laurasiatheria</taxon>
        <taxon>Eulipotyphla</taxon>
        <taxon>Talpidae</taxon>
        <taxon>Galemys</taxon>
    </lineage>
</organism>
<evidence type="ECO:0000313" key="7">
    <source>
        <dbReference type="EMBL" id="KAG8508990.1"/>
    </source>
</evidence>
<evidence type="ECO:0000256" key="4">
    <source>
        <dbReference type="SAM" id="Coils"/>
    </source>
</evidence>
<feature type="compositionally biased region" description="Basic and acidic residues" evidence="5">
    <location>
        <begin position="12"/>
        <end position="21"/>
    </location>
</feature>
<comment type="caution">
    <text evidence="7">The sequence shown here is derived from an EMBL/GenBank/DDBJ whole genome shotgun (WGS) entry which is preliminary data.</text>
</comment>
<dbReference type="FunFam" id="3.40.50.300:FF:000366">
    <property type="entry name" value="GTPase, IMAP family member 2"/>
    <property type="match status" value="1"/>
</dbReference>
<dbReference type="Proteomes" id="UP000700334">
    <property type="component" value="Unassembled WGS sequence"/>
</dbReference>
<dbReference type="InterPro" id="IPR027417">
    <property type="entry name" value="P-loop_NTPase"/>
</dbReference>
<dbReference type="CDD" id="cd01852">
    <property type="entry name" value="AIG1"/>
    <property type="match status" value="1"/>
</dbReference>
<dbReference type="GO" id="GO:0005525">
    <property type="term" value="F:GTP binding"/>
    <property type="evidence" value="ECO:0007669"/>
    <property type="project" value="UniProtKB-KW"/>
</dbReference>
<dbReference type="Pfam" id="PF04548">
    <property type="entry name" value="AIG1"/>
    <property type="match status" value="1"/>
</dbReference>
<evidence type="ECO:0000256" key="1">
    <source>
        <dbReference type="ARBA" id="ARBA00008535"/>
    </source>
</evidence>
<dbReference type="OrthoDB" id="5985928at2759"/>
<keyword evidence="4" id="KW-0175">Coiled coil</keyword>
<feature type="domain" description="AIG1-type G" evidence="6">
    <location>
        <begin position="111"/>
        <end position="313"/>
    </location>
</feature>
<dbReference type="Gene3D" id="3.40.50.300">
    <property type="entry name" value="P-loop containing nucleotide triphosphate hydrolases"/>
    <property type="match status" value="1"/>
</dbReference>
<comment type="similarity">
    <text evidence="1">Belongs to the TRAFAC class TrmE-Era-EngA-EngB-Septin-like GTPase superfamily. AIG1/Toc34/Toc159-like paraseptin GTPase family. IAN subfamily.</text>
</comment>
<dbReference type="SUPFAM" id="SSF52540">
    <property type="entry name" value="P-loop containing nucleoside triphosphate hydrolases"/>
    <property type="match status" value="1"/>
</dbReference>
<accession>A0A8J6A1J3</accession>
<sequence length="457" mass="50728">MFSQGGAEEVSDPLKQKEGGKTRAKKKRTVKPATGSLLPAPPTNPAHFAKRKETERGNKTPTRSENFAENQYRESVKEAHGTPTLPKCYKRSIRAGPCMAHLWLGHQDSRDSQLRLVLLGKTGVGKSATGNSILGREAFESRMDAQSVTKSCKKESSPWNGREVVVVDTPGIFDTEVTEADTKREMARCVLLTSPGPHALLLVVRLCRYTPEERKAMEKILKMFGDKAKRFMIILFTWKDELEDTEFHDYLKDAPPFIRELVGKFSDRYCLSNNRATGAEMDAQRDELLALAQRVVMQNGGECYTNKIYQSAEEKIQKEILALQAQYRAELEREKAKIREEYERELKHQLEQQESRAQMERELAEKESIYGAKQENARDEIQPDGLAHLPGSQSQALNNGADADAAITQGGPALTVITPVFLGPSLAGAVNMICHGAPQDARAGSVVTSVTPALLCV</sequence>
<keyword evidence="3" id="KW-0342">GTP-binding</keyword>
<evidence type="ECO:0000313" key="8">
    <source>
        <dbReference type="Proteomes" id="UP000700334"/>
    </source>
</evidence>
<evidence type="ECO:0000256" key="2">
    <source>
        <dbReference type="ARBA" id="ARBA00022741"/>
    </source>
</evidence>
<reference evidence="7" key="1">
    <citation type="journal article" date="2021" name="Evol. Appl.">
        <title>The genome of the Pyrenean desman and the effects of bottlenecks and inbreeding on the genomic landscape of an endangered species.</title>
        <authorList>
            <person name="Escoda L."/>
            <person name="Castresana J."/>
        </authorList>
    </citation>
    <scope>NUCLEOTIDE SEQUENCE</scope>
    <source>
        <strain evidence="7">IBE-C5619</strain>
    </source>
</reference>
<feature type="region of interest" description="Disordered" evidence="5">
    <location>
        <begin position="1"/>
        <end position="67"/>
    </location>
</feature>
<evidence type="ECO:0000256" key="3">
    <source>
        <dbReference type="ARBA" id="ARBA00023134"/>
    </source>
</evidence>
<dbReference type="GO" id="GO:0005829">
    <property type="term" value="C:cytosol"/>
    <property type="evidence" value="ECO:0007669"/>
    <property type="project" value="TreeGrafter"/>
</dbReference>
<dbReference type="PROSITE" id="PS51720">
    <property type="entry name" value="G_AIG1"/>
    <property type="match status" value="1"/>
</dbReference>
<evidence type="ECO:0000256" key="5">
    <source>
        <dbReference type="SAM" id="MobiDB-lite"/>
    </source>
</evidence>
<keyword evidence="8" id="KW-1185">Reference proteome</keyword>
<gene>
    <name evidence="7" type="ORF">J0S82_003381</name>
</gene>
<dbReference type="EMBL" id="JAGFMF010011959">
    <property type="protein sequence ID" value="KAG8508990.1"/>
    <property type="molecule type" value="Genomic_DNA"/>
</dbReference>
<protein>
    <submittedName>
        <fullName evidence="7">GTPase IMAP family member 4</fullName>
    </submittedName>
</protein>
<proteinExistence type="inferred from homology"/>
<dbReference type="PANTHER" id="PTHR10903">
    <property type="entry name" value="GTPASE, IMAP FAMILY MEMBER-RELATED"/>
    <property type="match status" value="1"/>
</dbReference>
<dbReference type="InterPro" id="IPR006703">
    <property type="entry name" value="G_AIG1"/>
</dbReference>
<evidence type="ECO:0000259" key="6">
    <source>
        <dbReference type="PROSITE" id="PS51720"/>
    </source>
</evidence>